<dbReference type="InterPro" id="IPR001576">
    <property type="entry name" value="Phosphoglycerate_kinase"/>
</dbReference>
<protein>
    <recommendedName>
        <fullName evidence="4 10">Phosphoglycerate kinase</fullName>
        <ecNumber evidence="4 10">2.7.2.3</ecNumber>
    </recommendedName>
</protein>
<organism evidence="13 14">
    <name type="scientific">Candidatus Yanofskybacteria bacterium RIFCSPHIGHO2_01_FULL_44_17</name>
    <dbReference type="NCBI Taxonomy" id="1802668"/>
    <lineage>
        <taxon>Bacteria</taxon>
        <taxon>Candidatus Yanofskyibacteriota</taxon>
    </lineage>
</organism>
<feature type="binding site" evidence="10">
    <location>
        <position position="47"/>
    </location>
    <ligand>
        <name>substrate</name>
    </ligand>
</feature>
<comment type="caution">
    <text evidence="10">Lacks conserved residue(s) required for the propagation of feature annotation.</text>
</comment>
<evidence type="ECO:0000256" key="11">
    <source>
        <dbReference type="PIRSR" id="PIRSR000724-2"/>
    </source>
</evidence>
<reference evidence="13 14" key="1">
    <citation type="journal article" date="2016" name="Nat. Commun.">
        <title>Thousands of microbial genomes shed light on interconnected biogeochemical processes in an aquifer system.</title>
        <authorList>
            <person name="Anantharaman K."/>
            <person name="Brown C.T."/>
            <person name="Hug L.A."/>
            <person name="Sharon I."/>
            <person name="Castelle C.J."/>
            <person name="Probst A.J."/>
            <person name="Thomas B.C."/>
            <person name="Singh A."/>
            <person name="Wilkins M.J."/>
            <person name="Karaoz U."/>
            <person name="Brodie E.L."/>
            <person name="Williams K.H."/>
            <person name="Hubbard S.S."/>
            <person name="Banfield J.F."/>
        </authorList>
    </citation>
    <scope>NUCLEOTIDE SEQUENCE [LARGE SCALE GENOMIC DNA]</scope>
</reference>
<evidence type="ECO:0000256" key="12">
    <source>
        <dbReference type="RuleBase" id="RU000532"/>
    </source>
</evidence>
<evidence type="ECO:0000256" key="3">
    <source>
        <dbReference type="ARBA" id="ARBA00008982"/>
    </source>
</evidence>
<keyword evidence="10" id="KW-0963">Cytoplasm</keyword>
<evidence type="ECO:0000256" key="7">
    <source>
        <dbReference type="ARBA" id="ARBA00022777"/>
    </source>
</evidence>
<dbReference type="GO" id="GO:0004618">
    <property type="term" value="F:phosphoglycerate kinase activity"/>
    <property type="evidence" value="ECO:0007669"/>
    <property type="project" value="UniProtKB-UniRule"/>
</dbReference>
<feature type="binding site" evidence="10 11">
    <location>
        <position position="319"/>
    </location>
    <ligand>
        <name>ATP</name>
        <dbReference type="ChEBI" id="CHEBI:30616"/>
    </ligand>
</feature>
<dbReference type="GO" id="GO:0006096">
    <property type="term" value="P:glycolytic process"/>
    <property type="evidence" value="ECO:0007669"/>
    <property type="project" value="UniProtKB-UniRule"/>
</dbReference>
<keyword evidence="7 10" id="KW-0418">Kinase</keyword>
<evidence type="ECO:0000256" key="4">
    <source>
        <dbReference type="ARBA" id="ARBA00013061"/>
    </source>
</evidence>
<dbReference type="PANTHER" id="PTHR11406:SF23">
    <property type="entry name" value="PHOSPHOGLYCERATE KINASE 1, CHLOROPLASTIC-RELATED"/>
    <property type="match status" value="1"/>
</dbReference>
<dbReference type="EMBL" id="MGJI01000029">
    <property type="protein sequence ID" value="OGN03872.1"/>
    <property type="molecule type" value="Genomic_DNA"/>
</dbReference>
<dbReference type="PRINTS" id="PR00477">
    <property type="entry name" value="PHGLYCKINASE"/>
</dbReference>
<comment type="subcellular location">
    <subcellularLocation>
        <location evidence="10">Cytoplasm</location>
    </subcellularLocation>
</comment>
<evidence type="ECO:0000256" key="6">
    <source>
        <dbReference type="ARBA" id="ARBA00022741"/>
    </source>
</evidence>
<dbReference type="UniPathway" id="UPA00109">
    <property type="reaction ID" value="UER00185"/>
</dbReference>
<dbReference type="STRING" id="1802668.A2831_03080"/>
<evidence type="ECO:0000256" key="9">
    <source>
        <dbReference type="ARBA" id="ARBA00023152"/>
    </source>
</evidence>
<comment type="subunit">
    <text evidence="10">Monomer.</text>
</comment>
<evidence type="ECO:0000256" key="1">
    <source>
        <dbReference type="ARBA" id="ARBA00000642"/>
    </source>
</evidence>
<dbReference type="PANTHER" id="PTHR11406">
    <property type="entry name" value="PHOSPHOGLYCERATE KINASE"/>
    <property type="match status" value="1"/>
</dbReference>
<dbReference type="InterPro" id="IPR015824">
    <property type="entry name" value="Phosphoglycerate_kinase_N"/>
</dbReference>
<feature type="binding site" evidence="10 11">
    <location>
        <position position="205"/>
    </location>
    <ligand>
        <name>ATP</name>
        <dbReference type="ChEBI" id="CHEBI:30616"/>
    </ligand>
</feature>
<dbReference type="InterPro" id="IPR036043">
    <property type="entry name" value="Phosphoglycerate_kinase_sf"/>
</dbReference>
<keyword evidence="5 10" id="KW-0808">Transferase</keyword>
<evidence type="ECO:0000256" key="10">
    <source>
        <dbReference type="HAMAP-Rule" id="MF_00145"/>
    </source>
</evidence>
<comment type="similarity">
    <text evidence="3 10 12">Belongs to the phosphoglycerate kinase family.</text>
</comment>
<evidence type="ECO:0000256" key="8">
    <source>
        <dbReference type="ARBA" id="ARBA00022840"/>
    </source>
</evidence>
<dbReference type="AlphaFoldDB" id="A0A1F8ESL8"/>
<evidence type="ECO:0000313" key="13">
    <source>
        <dbReference type="EMBL" id="OGN03872.1"/>
    </source>
</evidence>
<dbReference type="EC" id="2.7.2.3" evidence="4 10"/>
<gene>
    <name evidence="10" type="primary">pgk</name>
    <name evidence="13" type="ORF">A2831_03080</name>
</gene>
<dbReference type="GO" id="GO:0005829">
    <property type="term" value="C:cytosol"/>
    <property type="evidence" value="ECO:0007669"/>
    <property type="project" value="TreeGrafter"/>
</dbReference>
<comment type="catalytic activity">
    <reaction evidence="1 10 12">
        <text>(2R)-3-phosphoglycerate + ATP = (2R)-3-phospho-glyceroyl phosphate + ADP</text>
        <dbReference type="Rhea" id="RHEA:14801"/>
        <dbReference type="ChEBI" id="CHEBI:30616"/>
        <dbReference type="ChEBI" id="CHEBI:57604"/>
        <dbReference type="ChEBI" id="CHEBI:58272"/>
        <dbReference type="ChEBI" id="CHEBI:456216"/>
        <dbReference type="EC" id="2.7.2.3"/>
    </reaction>
</comment>
<dbReference type="GO" id="GO:0005524">
    <property type="term" value="F:ATP binding"/>
    <property type="evidence" value="ECO:0007669"/>
    <property type="project" value="UniProtKB-KW"/>
</dbReference>
<dbReference type="SUPFAM" id="SSF53748">
    <property type="entry name" value="Phosphoglycerate kinase"/>
    <property type="match status" value="1"/>
</dbReference>
<name>A0A1F8ESL8_9BACT</name>
<evidence type="ECO:0000256" key="5">
    <source>
        <dbReference type="ARBA" id="ARBA00022679"/>
    </source>
</evidence>
<evidence type="ECO:0000256" key="2">
    <source>
        <dbReference type="ARBA" id="ARBA00004838"/>
    </source>
</evidence>
<keyword evidence="6 10" id="KW-0547">Nucleotide-binding</keyword>
<feature type="binding site" evidence="10">
    <location>
        <position position="155"/>
    </location>
    <ligand>
        <name>substrate</name>
    </ligand>
</feature>
<dbReference type="HAMAP" id="MF_00145">
    <property type="entry name" value="Phosphoglyc_kinase"/>
    <property type="match status" value="1"/>
</dbReference>
<dbReference type="Proteomes" id="UP000177507">
    <property type="component" value="Unassembled WGS sequence"/>
</dbReference>
<proteinExistence type="inferred from homology"/>
<dbReference type="Gene3D" id="3.40.50.1260">
    <property type="entry name" value="Phosphoglycerate kinase, N-terminal domain"/>
    <property type="match status" value="2"/>
</dbReference>
<keyword evidence="8 10" id="KW-0067">ATP-binding</keyword>
<keyword evidence="9 10" id="KW-0324">Glycolysis</keyword>
<dbReference type="GO" id="GO:0043531">
    <property type="term" value="F:ADP binding"/>
    <property type="evidence" value="ECO:0007669"/>
    <property type="project" value="TreeGrafter"/>
</dbReference>
<comment type="caution">
    <text evidence="13">The sequence shown here is derived from an EMBL/GenBank/DDBJ whole genome shotgun (WGS) entry which is preliminary data.</text>
</comment>
<sequence>MMKFIDELKKEELDGKKVILRADLDVPLRQLPTANHQSSTKIGDDFRIRAQKETLDYLVDAGAKILVVAHLGHEVSDKSFAPVVEEIGKILGQTLTLVPHAELASVDILFRGGQVLLLDNIRQDEREVQNDEGLAAELSNGFDYYVDDAFATAHRSHASIVAVTKHLPAYAGFLIKKETENLKQAMEAPTEGKILVLGGAKISTKLPVIKNFLDRAEKILIGGALANNFFKMQGINVGSSVIDDSVFLDVKSDKIILPRDFLAGNKNSVSGSASVYNRIMSVENDEAILDIGPETIKEWTEIIKHAKMVIWNGPMGYSEHKDFAVGTKVIAEAVAAAGYSIIGGGDTIAAVDKLGLLDKYSFVSTGGGSMLSFLAGEKLAGLEALSYYEN</sequence>
<dbReference type="GO" id="GO:0006094">
    <property type="term" value="P:gluconeogenesis"/>
    <property type="evidence" value="ECO:0007669"/>
    <property type="project" value="TreeGrafter"/>
</dbReference>
<dbReference type="FunFam" id="3.40.50.1260:FF:000031">
    <property type="entry name" value="Phosphoglycerate kinase 1"/>
    <property type="match status" value="1"/>
</dbReference>
<comment type="pathway">
    <text evidence="2 10">Carbohydrate degradation; glycolysis; pyruvate from D-glyceraldehyde 3-phosphate: step 2/5.</text>
</comment>
<evidence type="ECO:0000313" key="14">
    <source>
        <dbReference type="Proteomes" id="UP000177507"/>
    </source>
</evidence>
<dbReference type="PIRSF" id="PIRSF000724">
    <property type="entry name" value="Pgk"/>
    <property type="match status" value="1"/>
</dbReference>
<feature type="binding site" evidence="10 11">
    <location>
        <begin position="344"/>
        <end position="347"/>
    </location>
    <ligand>
        <name>ATP</name>
        <dbReference type="ChEBI" id="CHEBI:30616"/>
    </ligand>
</feature>
<accession>A0A1F8ESL8</accession>
<feature type="binding site" evidence="10">
    <location>
        <position position="122"/>
    </location>
    <ligand>
        <name>substrate</name>
    </ligand>
</feature>
<dbReference type="Pfam" id="PF00162">
    <property type="entry name" value="PGK"/>
    <property type="match status" value="1"/>
</dbReference>